<dbReference type="InterPro" id="IPR011641">
    <property type="entry name" value="Tyr-kin_ephrin_A/B_rcpt-like"/>
</dbReference>
<evidence type="ECO:0000256" key="1">
    <source>
        <dbReference type="SAM" id="Phobius"/>
    </source>
</evidence>
<dbReference type="EMBL" id="BTRK01000003">
    <property type="protein sequence ID" value="GMR40738.1"/>
    <property type="molecule type" value="Genomic_DNA"/>
</dbReference>
<proteinExistence type="predicted"/>
<keyword evidence="1" id="KW-0812">Transmembrane</keyword>
<gene>
    <name evidence="3" type="ORF">PMAYCL1PPCAC_10933</name>
</gene>
<evidence type="ECO:0000313" key="4">
    <source>
        <dbReference type="Proteomes" id="UP001328107"/>
    </source>
</evidence>
<evidence type="ECO:0000259" key="2">
    <source>
        <dbReference type="Pfam" id="PF07699"/>
    </source>
</evidence>
<feature type="non-terminal residue" evidence="3">
    <location>
        <position position="1"/>
    </location>
</feature>
<accession>A0AAN4ZLQ4</accession>
<dbReference type="Proteomes" id="UP001328107">
    <property type="component" value="Unassembled WGS sequence"/>
</dbReference>
<dbReference type="Pfam" id="PF07699">
    <property type="entry name" value="Ephrin_rec_like"/>
    <property type="match status" value="1"/>
</dbReference>
<feature type="transmembrane region" description="Helical" evidence="1">
    <location>
        <begin position="170"/>
        <end position="195"/>
    </location>
</feature>
<reference evidence="4" key="1">
    <citation type="submission" date="2022-10" db="EMBL/GenBank/DDBJ databases">
        <title>Genome assembly of Pristionchus species.</title>
        <authorList>
            <person name="Yoshida K."/>
            <person name="Sommer R.J."/>
        </authorList>
    </citation>
    <scope>NUCLEOTIDE SEQUENCE [LARGE SCALE GENOMIC DNA]</scope>
    <source>
        <strain evidence="4">RS5460</strain>
    </source>
</reference>
<evidence type="ECO:0000313" key="3">
    <source>
        <dbReference type="EMBL" id="GMR40738.1"/>
    </source>
</evidence>
<keyword evidence="1" id="KW-1133">Transmembrane helix</keyword>
<organism evidence="3 4">
    <name type="scientific">Pristionchus mayeri</name>
    <dbReference type="NCBI Taxonomy" id="1317129"/>
    <lineage>
        <taxon>Eukaryota</taxon>
        <taxon>Metazoa</taxon>
        <taxon>Ecdysozoa</taxon>
        <taxon>Nematoda</taxon>
        <taxon>Chromadorea</taxon>
        <taxon>Rhabditida</taxon>
        <taxon>Rhabditina</taxon>
        <taxon>Diplogasteromorpha</taxon>
        <taxon>Diplogasteroidea</taxon>
        <taxon>Neodiplogasteridae</taxon>
        <taxon>Pristionchus</taxon>
    </lineage>
</organism>
<keyword evidence="1" id="KW-0472">Membrane</keyword>
<protein>
    <recommendedName>
        <fullName evidence="2">Tyrosine-protein kinase ephrin type A/B receptor-like domain-containing protein</fullName>
    </recommendedName>
</protein>
<feature type="non-terminal residue" evidence="3">
    <location>
        <position position="250"/>
    </location>
</feature>
<dbReference type="SMART" id="SM01411">
    <property type="entry name" value="Ephrin_rec_like"/>
    <property type="match status" value="2"/>
</dbReference>
<dbReference type="Gene3D" id="2.10.50.10">
    <property type="entry name" value="Tumor Necrosis Factor Receptor, subunit A, domain 2"/>
    <property type="match status" value="1"/>
</dbReference>
<sequence>ASTSYDDCVNTCDKPGEQLGKDEECAPCARGTYKEDGAQLKCDGTCPYGLTTAGDGSTSMSDCTIVNCPERRIVNTSLPTPDPSNFNFNAYCTLCSRGFAQPAPNQTECAPCKDIRDAANYPSCTSECDGPDDTTTCKDGFKCTEIMGSKGYYECTKNDSDTGSKHTIHWWAIAIIAVGVIVVAVVIAILIWCCYSRRVFSSLQKPAKAERRPTDELDQPARRITMMISGTVEDAEGNDEYPTVIPNSSH</sequence>
<feature type="domain" description="Tyrosine-protein kinase ephrin type A/B receptor-like" evidence="2">
    <location>
        <begin position="22"/>
        <end position="63"/>
    </location>
</feature>
<dbReference type="AlphaFoldDB" id="A0AAN4ZLQ4"/>
<name>A0AAN4ZLQ4_9BILA</name>
<keyword evidence="4" id="KW-1185">Reference proteome</keyword>
<comment type="caution">
    <text evidence="3">The sequence shown here is derived from an EMBL/GenBank/DDBJ whole genome shotgun (WGS) entry which is preliminary data.</text>
</comment>